<dbReference type="Proteomes" id="UP000076871">
    <property type="component" value="Unassembled WGS sequence"/>
</dbReference>
<feature type="region of interest" description="Disordered" evidence="1">
    <location>
        <begin position="142"/>
        <end position="161"/>
    </location>
</feature>
<feature type="transmembrane region" description="Helical" evidence="2">
    <location>
        <begin position="81"/>
        <end position="100"/>
    </location>
</feature>
<dbReference type="RefSeq" id="XP_040757435.1">
    <property type="nucleotide sequence ID" value="XM_040913629.1"/>
</dbReference>
<dbReference type="InParanoid" id="A0A165AUN2"/>
<dbReference type="InterPro" id="IPR021013">
    <property type="entry name" value="ATPase_Vma12"/>
</dbReference>
<accession>A0A165AUN2</accession>
<name>A0A165AUN2_9APHY</name>
<protein>
    <submittedName>
        <fullName evidence="3">Uncharacterized protein</fullName>
    </submittedName>
</protein>
<dbReference type="GO" id="GO:0070072">
    <property type="term" value="P:vacuolar proton-transporting V-type ATPase complex assembly"/>
    <property type="evidence" value="ECO:0007669"/>
    <property type="project" value="InterPro"/>
</dbReference>
<sequence length="180" mass="19488">MLTSSLSSQLTAVLDADNSEASASSRTIPYPLLASIASWARSADGERALRENDPPLQPSDYSMISLLAAQRDLSDRRMVTAVINALLSIGGAGVATWWAAGRLAWKDEWKVLLALFVAIVVATSEAILYMIWDARRTQRLEGSSSTVSNGPAKLKKGDTGQDSQQLKTIELYGDIHFSEC</sequence>
<keyword evidence="2" id="KW-1133">Transmembrane helix</keyword>
<gene>
    <name evidence="3" type="ORF">LAESUDRAFT_765270</name>
</gene>
<dbReference type="GeneID" id="63830657"/>
<keyword evidence="2" id="KW-0812">Transmembrane</keyword>
<reference evidence="3 4" key="1">
    <citation type="journal article" date="2016" name="Mol. Biol. Evol.">
        <title>Comparative Genomics of Early-Diverging Mushroom-Forming Fungi Provides Insights into the Origins of Lignocellulose Decay Capabilities.</title>
        <authorList>
            <person name="Nagy L.G."/>
            <person name="Riley R."/>
            <person name="Tritt A."/>
            <person name="Adam C."/>
            <person name="Daum C."/>
            <person name="Floudas D."/>
            <person name="Sun H."/>
            <person name="Yadav J.S."/>
            <person name="Pangilinan J."/>
            <person name="Larsson K.H."/>
            <person name="Matsuura K."/>
            <person name="Barry K."/>
            <person name="Labutti K."/>
            <person name="Kuo R."/>
            <person name="Ohm R.A."/>
            <person name="Bhattacharya S.S."/>
            <person name="Shirouzu T."/>
            <person name="Yoshinaga Y."/>
            <person name="Martin F.M."/>
            <person name="Grigoriev I.V."/>
            <person name="Hibbett D.S."/>
        </authorList>
    </citation>
    <scope>NUCLEOTIDE SEQUENCE [LARGE SCALE GENOMIC DNA]</scope>
    <source>
        <strain evidence="3 4">93-53</strain>
    </source>
</reference>
<feature type="transmembrane region" description="Helical" evidence="2">
    <location>
        <begin position="112"/>
        <end position="132"/>
    </location>
</feature>
<dbReference type="OrthoDB" id="3193718at2759"/>
<proteinExistence type="predicted"/>
<evidence type="ECO:0000256" key="1">
    <source>
        <dbReference type="SAM" id="MobiDB-lite"/>
    </source>
</evidence>
<dbReference type="AlphaFoldDB" id="A0A165AUN2"/>
<evidence type="ECO:0000313" key="3">
    <source>
        <dbReference type="EMBL" id="KZS99694.1"/>
    </source>
</evidence>
<dbReference type="Pfam" id="PF11712">
    <property type="entry name" value="Vma12"/>
    <property type="match status" value="1"/>
</dbReference>
<dbReference type="EMBL" id="KV427731">
    <property type="protein sequence ID" value="KZS99694.1"/>
    <property type="molecule type" value="Genomic_DNA"/>
</dbReference>
<organism evidence="3 4">
    <name type="scientific">Laetiporus sulphureus 93-53</name>
    <dbReference type="NCBI Taxonomy" id="1314785"/>
    <lineage>
        <taxon>Eukaryota</taxon>
        <taxon>Fungi</taxon>
        <taxon>Dikarya</taxon>
        <taxon>Basidiomycota</taxon>
        <taxon>Agaricomycotina</taxon>
        <taxon>Agaricomycetes</taxon>
        <taxon>Polyporales</taxon>
        <taxon>Laetiporus</taxon>
    </lineage>
</organism>
<keyword evidence="2" id="KW-0472">Membrane</keyword>
<keyword evidence="4" id="KW-1185">Reference proteome</keyword>
<evidence type="ECO:0000256" key="2">
    <source>
        <dbReference type="SAM" id="Phobius"/>
    </source>
</evidence>
<evidence type="ECO:0000313" key="4">
    <source>
        <dbReference type="Proteomes" id="UP000076871"/>
    </source>
</evidence>